<evidence type="ECO:0008006" key="3">
    <source>
        <dbReference type="Google" id="ProtNLM"/>
    </source>
</evidence>
<accession>A0A5B9MRE1</accession>
<dbReference type="AlphaFoldDB" id="A0A5B9MRE1"/>
<protein>
    <recommendedName>
        <fullName evidence="3">Helix-turn-helix domain-containing protein</fullName>
    </recommendedName>
</protein>
<gene>
    <name evidence="1" type="ORF">Mal15_56750</name>
</gene>
<organism evidence="1 2">
    <name type="scientific">Stieleria maiorica</name>
    <dbReference type="NCBI Taxonomy" id="2795974"/>
    <lineage>
        <taxon>Bacteria</taxon>
        <taxon>Pseudomonadati</taxon>
        <taxon>Planctomycetota</taxon>
        <taxon>Planctomycetia</taxon>
        <taxon>Pirellulales</taxon>
        <taxon>Pirellulaceae</taxon>
        <taxon>Stieleria</taxon>
    </lineage>
</organism>
<sequence>MNRKRKSDRRWESGRWIHGELLPSLETPGQAAVAMFCWFHAWGEKCEFNATAQQIKDAVHLSTRQVKRILKELERGGVIKTVSVGVGRGNPSVRQFTGKLFTKRENEKRCHECHPLTQ</sequence>
<evidence type="ECO:0000313" key="1">
    <source>
        <dbReference type="EMBL" id="QEG01598.1"/>
    </source>
</evidence>
<dbReference type="KEGG" id="smam:Mal15_56750"/>
<dbReference type="Proteomes" id="UP000321353">
    <property type="component" value="Chromosome"/>
</dbReference>
<keyword evidence="2" id="KW-1185">Reference proteome</keyword>
<proteinExistence type="predicted"/>
<reference evidence="1 2" key="1">
    <citation type="submission" date="2019-02" db="EMBL/GenBank/DDBJ databases">
        <title>Planctomycetal bacteria perform biofilm scaping via a novel small molecule.</title>
        <authorList>
            <person name="Jeske O."/>
            <person name="Boedeker C."/>
            <person name="Wiegand S."/>
            <person name="Breitling P."/>
            <person name="Kallscheuer N."/>
            <person name="Jogler M."/>
            <person name="Rohde M."/>
            <person name="Petersen J."/>
            <person name="Medema M.H."/>
            <person name="Surup F."/>
            <person name="Jogler C."/>
        </authorList>
    </citation>
    <scope>NUCLEOTIDE SEQUENCE [LARGE SCALE GENOMIC DNA]</scope>
    <source>
        <strain evidence="1 2">Mal15</strain>
    </source>
</reference>
<evidence type="ECO:0000313" key="2">
    <source>
        <dbReference type="Proteomes" id="UP000321353"/>
    </source>
</evidence>
<name>A0A5B9MRE1_9BACT</name>
<dbReference type="EMBL" id="CP036264">
    <property type="protein sequence ID" value="QEG01598.1"/>
    <property type="molecule type" value="Genomic_DNA"/>
</dbReference>